<dbReference type="GO" id="GO:0005198">
    <property type="term" value="F:structural molecule activity"/>
    <property type="evidence" value="ECO:0007669"/>
    <property type="project" value="TreeGrafter"/>
</dbReference>
<dbReference type="RefSeq" id="XP_065329232.1">
    <property type="nucleotide sequence ID" value="XM_065473160.1"/>
</dbReference>
<proteinExistence type="predicted"/>
<dbReference type="GO" id="GO:0005634">
    <property type="term" value="C:nucleus"/>
    <property type="evidence" value="ECO:0007669"/>
    <property type="project" value="TreeGrafter"/>
</dbReference>
<organism evidence="1 2">
    <name type="scientific">Vairimorpha necatrix</name>
    <dbReference type="NCBI Taxonomy" id="6039"/>
    <lineage>
        <taxon>Eukaryota</taxon>
        <taxon>Fungi</taxon>
        <taxon>Fungi incertae sedis</taxon>
        <taxon>Microsporidia</taxon>
        <taxon>Nosematidae</taxon>
        <taxon>Vairimorpha</taxon>
    </lineage>
</organism>
<keyword evidence="1" id="KW-0647">Proteasome</keyword>
<evidence type="ECO:0000313" key="1">
    <source>
        <dbReference type="EMBL" id="WUR03087.1"/>
    </source>
</evidence>
<protein>
    <submittedName>
        <fullName evidence="1">Proteasome subunit RPN9 (RPN9)</fullName>
    </submittedName>
</protein>
<dbReference type="AlphaFoldDB" id="A0AAX4JAU2"/>
<dbReference type="Proteomes" id="UP001334084">
    <property type="component" value="Chromosome 3"/>
</dbReference>
<dbReference type="GO" id="GO:0006511">
    <property type="term" value="P:ubiquitin-dependent protein catabolic process"/>
    <property type="evidence" value="ECO:0007669"/>
    <property type="project" value="TreeGrafter"/>
</dbReference>
<dbReference type="GeneID" id="90540894"/>
<dbReference type="EMBL" id="CP142728">
    <property type="protein sequence ID" value="WUR03087.1"/>
    <property type="molecule type" value="Genomic_DNA"/>
</dbReference>
<gene>
    <name evidence="1" type="ORF">VNE69_03298</name>
</gene>
<dbReference type="GO" id="GO:0008541">
    <property type="term" value="C:proteasome regulatory particle, lid subcomplex"/>
    <property type="evidence" value="ECO:0007669"/>
    <property type="project" value="TreeGrafter"/>
</dbReference>
<accession>A0AAX4JAU2</accession>
<name>A0AAX4JAU2_9MICR</name>
<dbReference type="PANTHER" id="PTHR10539:SF0">
    <property type="entry name" value="26S PROTEASOME NON-ATPASE REGULATORY SUBUNIT 13"/>
    <property type="match status" value="1"/>
</dbReference>
<dbReference type="PANTHER" id="PTHR10539">
    <property type="entry name" value="26S PROTEASOME NON-ATPASE REGULATORY SUBUNIT 13"/>
    <property type="match status" value="1"/>
</dbReference>
<sequence>MSSNISSFSIEDLISLKDNRKWFHLCDLIPEIINDHNSEEILSIFLQNISQYHPASLVHATLSLSKHFSPEKSIEIISNSISSIKESNMYSGNFKMEIVNLEIQKCILQVQTDQLNDIESQIFKFKEFEMTPEVYKLFNFLAFLYYEKSGNHENCVKYLLEYVKKNNEEINNLELLAKYSLVSRKFFNFIEIFSLKNFDKINEDIYKIYIAVQEGNTKLVDKYIKIIHNIFGDKYQIVREKAYFIGLINLCFKENKRILGFEKIQEELEIREEEINGFLLKALGFGLIKGWIDDKNKVLYFNTIIPRCLQEAELNKMKNKFGEWKEKIRQAIEMIEQ</sequence>
<dbReference type="InterPro" id="IPR035298">
    <property type="entry name" value="PSMD13"/>
</dbReference>
<dbReference type="GO" id="GO:0005829">
    <property type="term" value="C:cytosol"/>
    <property type="evidence" value="ECO:0007669"/>
    <property type="project" value="TreeGrafter"/>
</dbReference>
<evidence type="ECO:0000313" key="2">
    <source>
        <dbReference type="Proteomes" id="UP001334084"/>
    </source>
</evidence>
<reference evidence="1" key="1">
    <citation type="journal article" date="2024" name="BMC Genomics">
        <title>Functional annotation of a divergent genome using sequence and structure-based similarity.</title>
        <authorList>
            <person name="Svedberg D."/>
            <person name="Winiger R.R."/>
            <person name="Berg A."/>
            <person name="Sharma H."/>
            <person name="Tellgren-Roth C."/>
            <person name="Debrunner-Vossbrinck B.A."/>
            <person name="Vossbrinck C.R."/>
            <person name="Barandun J."/>
        </authorList>
    </citation>
    <scope>NUCLEOTIDE SEQUENCE</scope>
    <source>
        <strain evidence="1">Illinois isolate</strain>
    </source>
</reference>
<dbReference type="KEGG" id="vnx:VNE69_03298"/>
<keyword evidence="2" id="KW-1185">Reference proteome</keyword>